<sequence length="514" mass="58309">MKSCLAICTLLVSCVPEKAGSQADSFPGKQDRIQHAADQLDAALMHDYMLMFEKRLKSSYSSATPMLPEMADDASFLRRACIDLAGRLPRVEEVRAFMADRSTDKHARLTDALTREPGAAEVRFRMLAEAFRVKDHEYKTIAWLRQAAVEDRPYAEIVAHMIGGWHVAESGGSNPRRTCAEAAYTVLGVDLYCAMCHDHPFTGTTQHEFYAFAACFTGQKEMRLPLRYLYPDGKPGDVVPPGTLRLGWWRDLRSDQDKLVQVVKWMTEEEPSERYAMVASLRVWSGLFGMPGQEVDVTVGGVDDAPPWHGFHGENMPYHYHRSCFDGSPRGAASWLGMQLNSSSDFTQATKLLTEEFLRCSGRLAEFQRILARTEAYKRSGIDFNWNWRECYLAPAPQIRRLPSEVIWKTLTAEDDRGVPQVPAPGHPLRMLGRGIREYTDESRTPLSHELVRFMMNDRLIDQATAKAGEAEKMFLELLGRKPTEREQAAIQRSEATNRDIAWALLNTKEFMFR</sequence>
<feature type="domain" description="DUF1549" evidence="1">
    <location>
        <begin position="68"/>
        <end position="167"/>
    </location>
</feature>
<dbReference type="InterPro" id="IPR011444">
    <property type="entry name" value="DUF1549"/>
</dbReference>
<reference evidence="2 3" key="1">
    <citation type="submission" date="2020-08" db="EMBL/GenBank/DDBJ databases">
        <title>Genomic Encyclopedia of Type Strains, Phase IV (KMG-IV): sequencing the most valuable type-strain genomes for metagenomic binning, comparative biology and taxonomic classification.</title>
        <authorList>
            <person name="Goeker M."/>
        </authorList>
    </citation>
    <scope>NUCLEOTIDE SEQUENCE [LARGE SCALE GENOMIC DNA]</scope>
    <source>
        <strain evidence="2 3">DSM 12252</strain>
    </source>
</reference>
<name>A0A7W7Y9Q4_9BACT</name>
<organism evidence="2 3">
    <name type="scientific">Prosthecobacter vanneervenii</name>
    <dbReference type="NCBI Taxonomy" id="48466"/>
    <lineage>
        <taxon>Bacteria</taxon>
        <taxon>Pseudomonadati</taxon>
        <taxon>Verrucomicrobiota</taxon>
        <taxon>Verrucomicrobiia</taxon>
        <taxon>Verrucomicrobiales</taxon>
        <taxon>Verrucomicrobiaceae</taxon>
        <taxon>Prosthecobacter</taxon>
    </lineage>
</organism>
<gene>
    <name evidence="2" type="ORF">HNQ65_001768</name>
</gene>
<dbReference type="AlphaFoldDB" id="A0A7W7Y9Q4"/>
<evidence type="ECO:0000259" key="1">
    <source>
        <dbReference type="Pfam" id="PF07583"/>
    </source>
</evidence>
<accession>A0A7W7Y9Q4</accession>
<dbReference type="Proteomes" id="UP000590740">
    <property type="component" value="Unassembled WGS sequence"/>
</dbReference>
<comment type="caution">
    <text evidence="2">The sequence shown here is derived from an EMBL/GenBank/DDBJ whole genome shotgun (WGS) entry which is preliminary data.</text>
</comment>
<protein>
    <recommendedName>
        <fullName evidence="1">DUF1549 domain-containing protein</fullName>
    </recommendedName>
</protein>
<dbReference type="PANTHER" id="PTHR35889">
    <property type="entry name" value="CYCLOINULO-OLIGOSACCHARIDE FRUCTANOTRANSFERASE-RELATED"/>
    <property type="match status" value="1"/>
</dbReference>
<keyword evidence="3" id="KW-1185">Reference proteome</keyword>
<dbReference type="Pfam" id="PF07583">
    <property type="entry name" value="PSCyt2"/>
    <property type="match status" value="2"/>
</dbReference>
<dbReference type="EMBL" id="JACHIG010000003">
    <property type="protein sequence ID" value="MBB5032191.1"/>
    <property type="molecule type" value="Genomic_DNA"/>
</dbReference>
<feature type="domain" description="DUF1549" evidence="1">
    <location>
        <begin position="178"/>
        <end position="218"/>
    </location>
</feature>
<proteinExistence type="predicted"/>
<evidence type="ECO:0000313" key="3">
    <source>
        <dbReference type="Proteomes" id="UP000590740"/>
    </source>
</evidence>
<dbReference type="RefSeq" id="WP_184339128.1">
    <property type="nucleotide sequence ID" value="NZ_JACHIG010000003.1"/>
</dbReference>
<evidence type="ECO:0000313" key="2">
    <source>
        <dbReference type="EMBL" id="MBB5032191.1"/>
    </source>
</evidence>
<dbReference type="PANTHER" id="PTHR35889:SF3">
    <property type="entry name" value="F-BOX DOMAIN-CONTAINING PROTEIN"/>
    <property type="match status" value="1"/>
</dbReference>